<reference evidence="6" key="1">
    <citation type="submission" date="2017-04" db="EMBL/GenBank/DDBJ databases">
        <authorList>
            <person name="Varghese N."/>
            <person name="Submissions S."/>
        </authorList>
    </citation>
    <scope>NUCLEOTIDE SEQUENCE [LARGE SCALE GENOMIC DNA]</scope>
    <source>
        <strain evidence="6">Dd16</strain>
    </source>
</reference>
<dbReference type="InterPro" id="IPR016032">
    <property type="entry name" value="Sig_transdc_resp-reg_C-effctor"/>
</dbReference>
<name>A0A1X7FYF5_9SPHN</name>
<dbReference type="SUPFAM" id="SSF75516">
    <property type="entry name" value="Pheromone-binding domain of LuxR-like quorum-sensing transcription factors"/>
    <property type="match status" value="1"/>
</dbReference>
<keyword evidence="1" id="KW-0805">Transcription regulation</keyword>
<proteinExistence type="predicted"/>
<dbReference type="STRING" id="941907.SAMN06295910_0100"/>
<dbReference type="PANTHER" id="PTHR44688:SF16">
    <property type="entry name" value="DNA-BINDING TRANSCRIPTIONAL ACTIVATOR DEVR_DOSR"/>
    <property type="match status" value="1"/>
</dbReference>
<dbReference type="InterPro" id="IPR036388">
    <property type="entry name" value="WH-like_DNA-bd_sf"/>
</dbReference>
<gene>
    <name evidence="5" type="ORF">SAMN06295910_0100</name>
</gene>
<dbReference type="Proteomes" id="UP000192934">
    <property type="component" value="Chromosome I"/>
</dbReference>
<keyword evidence="6" id="KW-1185">Reference proteome</keyword>
<evidence type="ECO:0000259" key="4">
    <source>
        <dbReference type="PROSITE" id="PS50043"/>
    </source>
</evidence>
<dbReference type="InterPro" id="IPR005143">
    <property type="entry name" value="TF_LuxR_autoind-bd_dom"/>
</dbReference>
<dbReference type="Pfam" id="PF03472">
    <property type="entry name" value="Autoind_bind"/>
    <property type="match status" value="1"/>
</dbReference>
<evidence type="ECO:0000256" key="1">
    <source>
        <dbReference type="ARBA" id="ARBA00023015"/>
    </source>
</evidence>
<evidence type="ECO:0000313" key="6">
    <source>
        <dbReference type="Proteomes" id="UP000192934"/>
    </source>
</evidence>
<dbReference type="PROSITE" id="PS50043">
    <property type="entry name" value="HTH_LUXR_2"/>
    <property type="match status" value="1"/>
</dbReference>
<dbReference type="SUPFAM" id="SSF46894">
    <property type="entry name" value="C-terminal effector domain of the bipartite response regulators"/>
    <property type="match status" value="1"/>
</dbReference>
<dbReference type="Gene3D" id="1.10.10.10">
    <property type="entry name" value="Winged helix-like DNA-binding domain superfamily/Winged helix DNA-binding domain"/>
    <property type="match status" value="1"/>
</dbReference>
<protein>
    <submittedName>
        <fullName evidence="5">LuxR family transcriptional regulator, quorum-sensing system regulator CciR</fullName>
    </submittedName>
</protein>
<evidence type="ECO:0000256" key="2">
    <source>
        <dbReference type="ARBA" id="ARBA00023125"/>
    </source>
</evidence>
<accession>A0A1X7FYF5</accession>
<dbReference type="Gene3D" id="3.30.450.80">
    <property type="entry name" value="Transcription factor LuxR-like, autoinducer-binding domain"/>
    <property type="match status" value="1"/>
</dbReference>
<dbReference type="RefSeq" id="WP_425292402.1">
    <property type="nucleotide sequence ID" value="NZ_LT840185.1"/>
</dbReference>
<dbReference type="AlphaFoldDB" id="A0A1X7FYF5"/>
<dbReference type="Pfam" id="PF00196">
    <property type="entry name" value="GerE"/>
    <property type="match status" value="1"/>
</dbReference>
<dbReference type="GO" id="GO:0006355">
    <property type="term" value="P:regulation of DNA-templated transcription"/>
    <property type="evidence" value="ECO:0007669"/>
    <property type="project" value="InterPro"/>
</dbReference>
<dbReference type="PANTHER" id="PTHR44688">
    <property type="entry name" value="DNA-BINDING TRANSCRIPTIONAL ACTIVATOR DEVR_DOSR"/>
    <property type="match status" value="1"/>
</dbReference>
<dbReference type="CDD" id="cd06170">
    <property type="entry name" value="LuxR_C_like"/>
    <property type="match status" value="1"/>
</dbReference>
<evidence type="ECO:0000256" key="3">
    <source>
        <dbReference type="ARBA" id="ARBA00023163"/>
    </source>
</evidence>
<sequence>MRLGSHFPRATGALFREFDRIDVFTREIAALRKDEDLAHALTEIARDMGFRYFALTHHLDVKVAASPNVRLHNYPPDWVRYFDDNALGPSDPVHRATHMTSVGFPWSELSRLIPLSARDEDILERAAARGVGEGFTVPVHVPGEAHGSCSFATAHGQALDAGQFAAAQLVGAFAFEAARRIACMRRPLAERPMLTDRQRDCVLWAARGKSDWEIAQILGVSHETVIRHLKLARERYDVSRRSQLMAHALYDGAIGFADIFDR</sequence>
<evidence type="ECO:0000313" key="5">
    <source>
        <dbReference type="EMBL" id="SMF61052.1"/>
    </source>
</evidence>
<keyword evidence="2" id="KW-0238">DNA-binding</keyword>
<dbReference type="GO" id="GO:0003677">
    <property type="term" value="F:DNA binding"/>
    <property type="evidence" value="ECO:0007669"/>
    <property type="project" value="UniProtKB-KW"/>
</dbReference>
<organism evidence="5 6">
    <name type="scientific">Allosphingosinicella indica</name>
    <dbReference type="NCBI Taxonomy" id="941907"/>
    <lineage>
        <taxon>Bacteria</taxon>
        <taxon>Pseudomonadati</taxon>
        <taxon>Pseudomonadota</taxon>
        <taxon>Alphaproteobacteria</taxon>
        <taxon>Sphingomonadales</taxon>
        <taxon>Sphingomonadaceae</taxon>
        <taxon>Allosphingosinicella</taxon>
    </lineage>
</organism>
<dbReference type="EMBL" id="LT840185">
    <property type="protein sequence ID" value="SMF61052.1"/>
    <property type="molecule type" value="Genomic_DNA"/>
</dbReference>
<keyword evidence="3" id="KW-0804">Transcription</keyword>
<dbReference type="InterPro" id="IPR000792">
    <property type="entry name" value="Tscrpt_reg_LuxR_C"/>
</dbReference>
<dbReference type="InterPro" id="IPR036693">
    <property type="entry name" value="TF_LuxR_autoind-bd_dom_sf"/>
</dbReference>
<feature type="domain" description="HTH luxR-type" evidence="4">
    <location>
        <begin position="187"/>
        <end position="252"/>
    </location>
</feature>
<dbReference type="SMART" id="SM00421">
    <property type="entry name" value="HTH_LUXR"/>
    <property type="match status" value="1"/>
</dbReference>